<dbReference type="EMBL" id="CADCWO010000159">
    <property type="protein sequence ID" value="CAA9580500.1"/>
    <property type="molecule type" value="Genomic_DNA"/>
</dbReference>
<dbReference type="InterPro" id="IPR016181">
    <property type="entry name" value="Acyl_CoA_acyltransferase"/>
</dbReference>
<proteinExistence type="predicted"/>
<reference evidence="1" key="1">
    <citation type="submission" date="2020-02" db="EMBL/GenBank/DDBJ databases">
        <authorList>
            <person name="Meier V. D."/>
        </authorList>
    </citation>
    <scope>NUCLEOTIDE SEQUENCE</scope>
    <source>
        <strain evidence="1">AVDCRST_MAG81</strain>
    </source>
</reference>
<gene>
    <name evidence="1" type="ORF">AVDCRST_MAG81-2798</name>
</gene>
<accession>A0A6J4VMS1</accession>
<sequence length="85" mass="9371">MQHSSPAGTFHIDNLAVAAEYQNQSFGRLPLAQCIAVVSTASSIMLNWSLKVQNLDESLGLQAVPTKTMFFWKHNGFMQLTSVNT</sequence>
<organism evidence="1">
    <name type="scientific">uncultured Synechococcales cyanobacterium</name>
    <dbReference type="NCBI Taxonomy" id="1936017"/>
    <lineage>
        <taxon>Bacteria</taxon>
        <taxon>Bacillati</taxon>
        <taxon>Cyanobacteriota</taxon>
        <taxon>Cyanophyceae</taxon>
        <taxon>Synechococcales</taxon>
        <taxon>environmental samples</taxon>
    </lineage>
</organism>
<protein>
    <submittedName>
        <fullName evidence="1">Uncharacterized protein</fullName>
    </submittedName>
</protein>
<evidence type="ECO:0000313" key="1">
    <source>
        <dbReference type="EMBL" id="CAA9580500.1"/>
    </source>
</evidence>
<dbReference type="AlphaFoldDB" id="A0A6J4VMS1"/>
<dbReference type="SUPFAM" id="SSF55729">
    <property type="entry name" value="Acyl-CoA N-acyltransferases (Nat)"/>
    <property type="match status" value="1"/>
</dbReference>
<name>A0A6J4VMS1_9CYAN</name>